<evidence type="ECO:0000313" key="2">
    <source>
        <dbReference type="Proteomes" id="UP000527355"/>
    </source>
</evidence>
<evidence type="ECO:0000313" key="1">
    <source>
        <dbReference type="EMBL" id="KAF6378692.1"/>
    </source>
</evidence>
<dbReference type="EMBL" id="JABWUV010000002">
    <property type="protein sequence ID" value="KAF6378692.1"/>
    <property type="molecule type" value="Genomic_DNA"/>
</dbReference>
<keyword evidence="2" id="KW-1185">Reference proteome</keyword>
<dbReference type="Proteomes" id="UP000527355">
    <property type="component" value="Unassembled WGS sequence"/>
</dbReference>
<organism evidence="1 2">
    <name type="scientific">Myotis myotis</name>
    <name type="common">Greater mouse-eared bat</name>
    <name type="synonym">Vespertilio myotis</name>
    <dbReference type="NCBI Taxonomy" id="51298"/>
    <lineage>
        <taxon>Eukaryota</taxon>
        <taxon>Metazoa</taxon>
        <taxon>Chordata</taxon>
        <taxon>Craniata</taxon>
        <taxon>Vertebrata</taxon>
        <taxon>Euteleostomi</taxon>
        <taxon>Mammalia</taxon>
        <taxon>Eutheria</taxon>
        <taxon>Laurasiatheria</taxon>
        <taxon>Chiroptera</taxon>
        <taxon>Yangochiroptera</taxon>
        <taxon>Vespertilionidae</taxon>
        <taxon>Myotis</taxon>
    </lineage>
</organism>
<gene>
    <name evidence="1" type="ORF">mMyoMyo1_009620</name>
</gene>
<reference evidence="1 2" key="1">
    <citation type="journal article" date="2020" name="Nature">
        <title>Six reference-quality genomes reveal evolution of bat adaptations.</title>
        <authorList>
            <person name="Jebb D."/>
            <person name="Huang Z."/>
            <person name="Pippel M."/>
            <person name="Hughes G.M."/>
            <person name="Lavrichenko K."/>
            <person name="Devanna P."/>
            <person name="Winkler S."/>
            <person name="Jermiin L.S."/>
            <person name="Skirmuntt E.C."/>
            <person name="Katzourakis A."/>
            <person name="Burkitt-Gray L."/>
            <person name="Ray D.A."/>
            <person name="Sullivan K.A.M."/>
            <person name="Roscito J.G."/>
            <person name="Kirilenko B.M."/>
            <person name="Davalos L.M."/>
            <person name="Corthals A.P."/>
            <person name="Power M.L."/>
            <person name="Jones G."/>
            <person name="Ransome R.D."/>
            <person name="Dechmann D.K.N."/>
            <person name="Locatelli A.G."/>
            <person name="Puechmaille S.J."/>
            <person name="Fedrigo O."/>
            <person name="Jarvis E.D."/>
            <person name="Hiller M."/>
            <person name="Vernes S.C."/>
            <person name="Myers E.W."/>
            <person name="Teeling E.C."/>
        </authorList>
    </citation>
    <scope>NUCLEOTIDE SEQUENCE [LARGE SCALE GENOMIC DNA]</scope>
    <source>
        <strain evidence="1">MMyoMyo1</strain>
        <tissue evidence="1">Flight muscle</tissue>
    </source>
</reference>
<proteinExistence type="predicted"/>
<protein>
    <submittedName>
        <fullName evidence="1">Uncharacterized protein</fullName>
    </submittedName>
</protein>
<dbReference type="AlphaFoldDB" id="A0A7J7ZWL5"/>
<sequence>MEGDLERALSPAEVMFIVVLDISDVRGEGGGQMQCSRWVVGNRPLPGESSGFRRPCPPRPWQLGFPSQGPKLATCFSAQARPRFRSPSPDPARGWRPLRPAFPRLTCRPAGYPLTRDSMFAVTLVSTSHGWWVSLSSAWRKCISAFPLPVASQGNVLGLFTVDPLGKLIWFWFCELLDCFPPLPSPRPQRHWEVQRRRGE</sequence>
<name>A0A7J7ZWL5_MYOMY</name>
<accession>A0A7J7ZWL5</accession>
<comment type="caution">
    <text evidence="1">The sequence shown here is derived from an EMBL/GenBank/DDBJ whole genome shotgun (WGS) entry which is preliminary data.</text>
</comment>